<accession>A0A9D4J853</accession>
<reference evidence="1" key="2">
    <citation type="submission" date="2020-11" db="EMBL/GenBank/DDBJ databases">
        <authorList>
            <person name="McCartney M.A."/>
            <person name="Auch B."/>
            <person name="Kono T."/>
            <person name="Mallez S."/>
            <person name="Becker A."/>
            <person name="Gohl D.M."/>
            <person name="Silverstein K.A.T."/>
            <person name="Koren S."/>
            <person name="Bechman K.B."/>
            <person name="Herman A."/>
            <person name="Abrahante J.E."/>
            <person name="Garbe J."/>
        </authorList>
    </citation>
    <scope>NUCLEOTIDE SEQUENCE</scope>
    <source>
        <strain evidence="1">Duluth1</strain>
        <tissue evidence="1">Whole animal</tissue>
    </source>
</reference>
<proteinExistence type="predicted"/>
<organism evidence="1 2">
    <name type="scientific">Dreissena polymorpha</name>
    <name type="common">Zebra mussel</name>
    <name type="synonym">Mytilus polymorpha</name>
    <dbReference type="NCBI Taxonomy" id="45954"/>
    <lineage>
        <taxon>Eukaryota</taxon>
        <taxon>Metazoa</taxon>
        <taxon>Spiralia</taxon>
        <taxon>Lophotrochozoa</taxon>
        <taxon>Mollusca</taxon>
        <taxon>Bivalvia</taxon>
        <taxon>Autobranchia</taxon>
        <taxon>Heteroconchia</taxon>
        <taxon>Euheterodonta</taxon>
        <taxon>Imparidentia</taxon>
        <taxon>Neoheterodontei</taxon>
        <taxon>Myida</taxon>
        <taxon>Dreissenoidea</taxon>
        <taxon>Dreissenidae</taxon>
        <taxon>Dreissena</taxon>
    </lineage>
</organism>
<reference evidence="1" key="1">
    <citation type="journal article" date="2019" name="bioRxiv">
        <title>The Genome of the Zebra Mussel, Dreissena polymorpha: A Resource for Invasive Species Research.</title>
        <authorList>
            <person name="McCartney M.A."/>
            <person name="Auch B."/>
            <person name="Kono T."/>
            <person name="Mallez S."/>
            <person name="Zhang Y."/>
            <person name="Obille A."/>
            <person name="Becker A."/>
            <person name="Abrahante J.E."/>
            <person name="Garbe J."/>
            <person name="Badalamenti J.P."/>
            <person name="Herman A."/>
            <person name="Mangelson H."/>
            <person name="Liachko I."/>
            <person name="Sullivan S."/>
            <person name="Sone E.D."/>
            <person name="Koren S."/>
            <person name="Silverstein K.A.T."/>
            <person name="Beckman K.B."/>
            <person name="Gohl D.M."/>
        </authorList>
    </citation>
    <scope>NUCLEOTIDE SEQUENCE</scope>
    <source>
        <strain evidence="1">Duluth1</strain>
        <tissue evidence="1">Whole animal</tissue>
    </source>
</reference>
<comment type="caution">
    <text evidence="1">The sequence shown here is derived from an EMBL/GenBank/DDBJ whole genome shotgun (WGS) entry which is preliminary data.</text>
</comment>
<name>A0A9D4J853_DREPO</name>
<evidence type="ECO:0000313" key="1">
    <source>
        <dbReference type="EMBL" id="KAH3802085.1"/>
    </source>
</evidence>
<gene>
    <name evidence="1" type="ORF">DPMN_155754</name>
</gene>
<dbReference type="AlphaFoldDB" id="A0A9D4J853"/>
<dbReference type="Proteomes" id="UP000828390">
    <property type="component" value="Unassembled WGS sequence"/>
</dbReference>
<evidence type="ECO:0000313" key="2">
    <source>
        <dbReference type="Proteomes" id="UP000828390"/>
    </source>
</evidence>
<dbReference type="EMBL" id="JAIWYP010000007">
    <property type="protein sequence ID" value="KAH3802085.1"/>
    <property type="molecule type" value="Genomic_DNA"/>
</dbReference>
<keyword evidence="2" id="KW-1185">Reference proteome</keyword>
<sequence>MCMRSVESREGHLIPVASQEAEYGNIGGNLAENGAITVASEVLLMTDDARLTTHDERHTMDKSRSQNLKMSKLCSENSFLIGLARYLSDGVLFGLFHIVAVSLHIQSVTLNIANDRNEME</sequence>
<protein>
    <submittedName>
        <fullName evidence="1">Uncharacterized protein</fullName>
    </submittedName>
</protein>